<accession>A0A6N4V1L7</accession>
<organism evidence="1 2">
    <name type="scientific">Mycolicibacterium alvei</name>
    <dbReference type="NCBI Taxonomy" id="67081"/>
    <lineage>
        <taxon>Bacteria</taxon>
        <taxon>Bacillati</taxon>
        <taxon>Actinomycetota</taxon>
        <taxon>Actinomycetes</taxon>
        <taxon>Mycobacteriales</taxon>
        <taxon>Mycobacteriaceae</taxon>
        <taxon>Mycolicibacterium</taxon>
    </lineage>
</organism>
<evidence type="ECO:0000313" key="1">
    <source>
        <dbReference type="EMBL" id="BBX30478.1"/>
    </source>
</evidence>
<keyword evidence="1" id="KW-0614">Plasmid</keyword>
<sequence>MCEPDFSQWLDAYVDEKELDQDHYFEVAGTQWPVNIIPVAAVIEAAKAASPQDQSTIRDTLVRIDFRHADPMHYFEYLAKGMAL</sequence>
<dbReference type="AlphaFoldDB" id="A0A6N4V1L7"/>
<geneLocation type="plasmid" evidence="1 2">
    <name>pJCM12272</name>
</geneLocation>
<gene>
    <name evidence="1" type="ORF">MALV_56030</name>
</gene>
<proteinExistence type="predicted"/>
<dbReference type="KEGG" id="malv:MALV_56030"/>
<dbReference type="Proteomes" id="UP000466906">
    <property type="component" value="Plasmid pJCM12272"/>
</dbReference>
<dbReference type="RefSeq" id="WP_163670539.1">
    <property type="nucleotide sequence ID" value="NZ_AP022566.1"/>
</dbReference>
<protein>
    <submittedName>
        <fullName evidence="1">Uncharacterized protein</fullName>
    </submittedName>
</protein>
<name>A0A6N4V1L7_9MYCO</name>
<reference evidence="1 2" key="1">
    <citation type="journal article" date="2019" name="Emerg. Microbes Infect.">
        <title>Comprehensive subspecies identification of 175 nontuberculous mycobacteria species based on 7547 genomic profiles.</title>
        <authorList>
            <person name="Matsumoto Y."/>
            <person name="Kinjo T."/>
            <person name="Motooka D."/>
            <person name="Nabeya D."/>
            <person name="Jung N."/>
            <person name="Uechi K."/>
            <person name="Horii T."/>
            <person name="Iida T."/>
            <person name="Fujita J."/>
            <person name="Nakamura S."/>
        </authorList>
    </citation>
    <scope>NUCLEOTIDE SEQUENCE [LARGE SCALE GENOMIC DNA]</scope>
    <source>
        <strain evidence="1 2">JCM 12272</strain>
        <plasmid evidence="1">pJCM12272</plasmid>
    </source>
</reference>
<dbReference type="EMBL" id="AP022566">
    <property type="protein sequence ID" value="BBX30478.1"/>
    <property type="molecule type" value="Genomic_DNA"/>
</dbReference>
<evidence type="ECO:0000313" key="2">
    <source>
        <dbReference type="Proteomes" id="UP000466906"/>
    </source>
</evidence>
<keyword evidence="2" id="KW-1185">Reference proteome</keyword>